<keyword evidence="9 11" id="KW-0460">Magnesium</keyword>
<keyword evidence="4 11" id="KW-0808">Transferase</keyword>
<protein>
    <recommendedName>
        <fullName evidence="11">Hydroxyethylthiazole kinase</fullName>
        <ecNumber evidence="11">2.7.1.50</ecNumber>
    </recommendedName>
    <alternativeName>
        <fullName evidence="11">4-methyl-5-beta-hydroxyethylthiazole kinase</fullName>
        <shortName evidence="11">TH kinase</shortName>
        <shortName evidence="11">Thz kinase</shortName>
    </alternativeName>
</protein>
<evidence type="ECO:0000256" key="12">
    <source>
        <dbReference type="SAM" id="MobiDB-lite"/>
    </source>
</evidence>
<dbReference type="GO" id="GO:0005524">
    <property type="term" value="F:ATP binding"/>
    <property type="evidence" value="ECO:0007669"/>
    <property type="project" value="UniProtKB-UniRule"/>
</dbReference>
<dbReference type="InterPro" id="IPR029056">
    <property type="entry name" value="Ribokinase-like"/>
</dbReference>
<keyword evidence="14" id="KW-1185">Reference proteome</keyword>
<evidence type="ECO:0000313" key="13">
    <source>
        <dbReference type="EMBL" id="SER76253.1"/>
    </source>
</evidence>
<dbReference type="PIRSF" id="PIRSF000513">
    <property type="entry name" value="Thz_kinase"/>
    <property type="match status" value="1"/>
</dbReference>
<accession>A0A1H9RVS6</accession>
<evidence type="ECO:0000256" key="2">
    <source>
        <dbReference type="ARBA" id="ARBA00001946"/>
    </source>
</evidence>
<comment type="pathway">
    <text evidence="3 11">Cofactor biosynthesis; thiamine diphosphate biosynthesis; 4-methyl-5-(2-phosphoethyl)-thiazole from 5-(2-hydroxyethyl)-4-methylthiazole: step 1/1.</text>
</comment>
<feature type="binding site" evidence="11">
    <location>
        <position position="213"/>
    </location>
    <ligand>
        <name>substrate</name>
    </ligand>
</feature>
<sequence>MSHVHATPVSHLTDPGSHGAGPEIDLDAALSELRAASPLVQCLTNIVAANFTANVLLSAGAIPAMVDNSREARLFAGAANVVLVNTGTPYPDTAQAMTEAASGASSAGHPWVLDPVAASLPWRGQIALDTLRAANPTIIRGNASEILALAGEASGGRGPDSTDEAHAALASAQQLAAEHHCVVAVSGPIDLITDGKRVVSAANGHPWMTKVTAVGCALGALMAAFAAVCEPLDAAVAATSLLCVAAERAAAESRAPGSFAVALLDQLSLVSPAELAAAAKVHDVEA</sequence>
<dbReference type="SUPFAM" id="SSF53613">
    <property type="entry name" value="Ribokinase-like"/>
    <property type="match status" value="1"/>
</dbReference>
<keyword evidence="10 11" id="KW-0784">Thiamine biosynthesis</keyword>
<name>A0A1H9RVS6_9ACTN</name>
<reference evidence="13 14" key="1">
    <citation type="submission" date="2016-10" db="EMBL/GenBank/DDBJ databases">
        <authorList>
            <person name="de Groot N.N."/>
        </authorList>
    </citation>
    <scope>NUCLEOTIDE SEQUENCE [LARGE SCALE GENOMIC DNA]</scope>
    <source>
        <strain evidence="13 14">DSM 16859</strain>
    </source>
</reference>
<comment type="function">
    <text evidence="11">Catalyzes the phosphorylation of the hydroxyl group of 4-methyl-5-beta-hydroxyethylthiazole (THZ).</text>
</comment>
<feature type="binding site" evidence="11">
    <location>
        <position position="186"/>
    </location>
    <ligand>
        <name>ATP</name>
        <dbReference type="ChEBI" id="CHEBI:30616"/>
    </ligand>
</feature>
<comment type="cofactor">
    <cofactor evidence="2 11">
        <name>Mg(2+)</name>
        <dbReference type="ChEBI" id="CHEBI:18420"/>
    </cofactor>
</comment>
<dbReference type="GO" id="GO:0004417">
    <property type="term" value="F:hydroxyethylthiazole kinase activity"/>
    <property type="evidence" value="ECO:0007669"/>
    <property type="project" value="UniProtKB-UniRule"/>
</dbReference>
<dbReference type="PRINTS" id="PR01099">
    <property type="entry name" value="HYETHTZKNASE"/>
</dbReference>
<keyword evidence="6 11" id="KW-0547">Nucleotide-binding</keyword>
<dbReference type="OrthoDB" id="8909021at2"/>
<dbReference type="Proteomes" id="UP000198815">
    <property type="component" value="Unassembled WGS sequence"/>
</dbReference>
<dbReference type="GO" id="GO:0000287">
    <property type="term" value="F:magnesium ion binding"/>
    <property type="evidence" value="ECO:0007669"/>
    <property type="project" value="UniProtKB-UniRule"/>
</dbReference>
<feature type="binding site" evidence="11">
    <location>
        <position position="140"/>
    </location>
    <ligand>
        <name>ATP</name>
        <dbReference type="ChEBI" id="CHEBI:30616"/>
    </ligand>
</feature>
<dbReference type="GO" id="GO:0009228">
    <property type="term" value="P:thiamine biosynthetic process"/>
    <property type="evidence" value="ECO:0007669"/>
    <property type="project" value="UniProtKB-KW"/>
</dbReference>
<dbReference type="Pfam" id="PF02110">
    <property type="entry name" value="HK"/>
    <property type="match status" value="1"/>
</dbReference>
<proteinExistence type="inferred from homology"/>
<dbReference type="InterPro" id="IPR000417">
    <property type="entry name" value="Hyethyz_kinase"/>
</dbReference>
<dbReference type="GO" id="GO:0009229">
    <property type="term" value="P:thiamine diphosphate biosynthetic process"/>
    <property type="evidence" value="ECO:0007669"/>
    <property type="project" value="UniProtKB-UniRule"/>
</dbReference>
<feature type="binding site" evidence="11">
    <location>
        <position position="65"/>
    </location>
    <ligand>
        <name>substrate</name>
    </ligand>
</feature>
<keyword evidence="5 11" id="KW-0479">Metal-binding</keyword>
<evidence type="ECO:0000256" key="4">
    <source>
        <dbReference type="ARBA" id="ARBA00022679"/>
    </source>
</evidence>
<comment type="similarity">
    <text evidence="11">Belongs to the Thz kinase family.</text>
</comment>
<dbReference type="CDD" id="cd01170">
    <property type="entry name" value="THZ_kinase"/>
    <property type="match status" value="1"/>
</dbReference>
<evidence type="ECO:0000256" key="11">
    <source>
        <dbReference type="HAMAP-Rule" id="MF_00228"/>
    </source>
</evidence>
<gene>
    <name evidence="11" type="primary">thiM</name>
    <name evidence="13" type="ORF">SAMN05443377_10948</name>
</gene>
<comment type="catalytic activity">
    <reaction evidence="1 11">
        <text>5-(2-hydroxyethyl)-4-methylthiazole + ATP = 4-methyl-5-(2-phosphooxyethyl)-thiazole + ADP + H(+)</text>
        <dbReference type="Rhea" id="RHEA:24212"/>
        <dbReference type="ChEBI" id="CHEBI:15378"/>
        <dbReference type="ChEBI" id="CHEBI:17957"/>
        <dbReference type="ChEBI" id="CHEBI:30616"/>
        <dbReference type="ChEBI" id="CHEBI:58296"/>
        <dbReference type="ChEBI" id="CHEBI:456216"/>
        <dbReference type="EC" id="2.7.1.50"/>
    </reaction>
</comment>
<evidence type="ECO:0000256" key="10">
    <source>
        <dbReference type="ARBA" id="ARBA00022977"/>
    </source>
</evidence>
<dbReference type="AlphaFoldDB" id="A0A1H9RVS6"/>
<evidence type="ECO:0000313" key="14">
    <source>
        <dbReference type="Proteomes" id="UP000198815"/>
    </source>
</evidence>
<evidence type="ECO:0000256" key="7">
    <source>
        <dbReference type="ARBA" id="ARBA00022777"/>
    </source>
</evidence>
<evidence type="ECO:0000256" key="6">
    <source>
        <dbReference type="ARBA" id="ARBA00022741"/>
    </source>
</evidence>
<dbReference type="NCBIfam" id="NF006830">
    <property type="entry name" value="PRK09355.1"/>
    <property type="match status" value="1"/>
</dbReference>
<evidence type="ECO:0000256" key="8">
    <source>
        <dbReference type="ARBA" id="ARBA00022840"/>
    </source>
</evidence>
<dbReference type="Gene3D" id="3.40.1190.20">
    <property type="match status" value="1"/>
</dbReference>
<evidence type="ECO:0000256" key="1">
    <source>
        <dbReference type="ARBA" id="ARBA00001771"/>
    </source>
</evidence>
<organism evidence="13 14">
    <name type="scientific">Propionibacterium cyclohexanicum</name>
    <dbReference type="NCBI Taxonomy" id="64702"/>
    <lineage>
        <taxon>Bacteria</taxon>
        <taxon>Bacillati</taxon>
        <taxon>Actinomycetota</taxon>
        <taxon>Actinomycetes</taxon>
        <taxon>Propionibacteriales</taxon>
        <taxon>Propionibacteriaceae</taxon>
        <taxon>Propionibacterium</taxon>
    </lineage>
</organism>
<evidence type="ECO:0000256" key="3">
    <source>
        <dbReference type="ARBA" id="ARBA00004868"/>
    </source>
</evidence>
<dbReference type="UniPathway" id="UPA00060">
    <property type="reaction ID" value="UER00139"/>
</dbReference>
<keyword evidence="7 11" id="KW-0418">Kinase</keyword>
<keyword evidence="8 11" id="KW-0067">ATP-binding</keyword>
<dbReference type="HAMAP" id="MF_00228">
    <property type="entry name" value="Thz_kinase"/>
    <property type="match status" value="1"/>
</dbReference>
<dbReference type="EC" id="2.7.1.50" evidence="11"/>
<dbReference type="EMBL" id="FOGZ01000009">
    <property type="protein sequence ID" value="SER76253.1"/>
    <property type="molecule type" value="Genomic_DNA"/>
</dbReference>
<evidence type="ECO:0000256" key="9">
    <source>
        <dbReference type="ARBA" id="ARBA00022842"/>
    </source>
</evidence>
<feature type="region of interest" description="Disordered" evidence="12">
    <location>
        <begin position="1"/>
        <end position="20"/>
    </location>
</feature>
<evidence type="ECO:0000256" key="5">
    <source>
        <dbReference type="ARBA" id="ARBA00022723"/>
    </source>
</evidence>
<dbReference type="STRING" id="64702.SAMN05443377_10948"/>